<feature type="compositionally biased region" description="Pro residues" evidence="1">
    <location>
        <begin position="160"/>
        <end position="216"/>
    </location>
</feature>
<evidence type="ECO:0000256" key="1">
    <source>
        <dbReference type="SAM" id="MobiDB-lite"/>
    </source>
</evidence>
<accession>A0A5N6MMV0</accession>
<reference evidence="2 3" key="1">
    <citation type="submission" date="2019-05" db="EMBL/GenBank/DDBJ databases">
        <title>Mikania micrantha, genome provides insights into the molecular mechanism of rapid growth.</title>
        <authorList>
            <person name="Liu B."/>
        </authorList>
    </citation>
    <scope>NUCLEOTIDE SEQUENCE [LARGE SCALE GENOMIC DNA]</scope>
    <source>
        <strain evidence="2">NLD-2019</strain>
        <tissue evidence="2">Leaf</tissue>
    </source>
</reference>
<dbReference type="OrthoDB" id="1743649at2759"/>
<keyword evidence="3" id="KW-1185">Reference proteome</keyword>
<evidence type="ECO:0000313" key="2">
    <source>
        <dbReference type="EMBL" id="KAD3641319.1"/>
    </source>
</evidence>
<dbReference type="Proteomes" id="UP000326396">
    <property type="component" value="Linkage Group LG5"/>
</dbReference>
<dbReference type="PANTHER" id="PTHR31152:SF1">
    <property type="entry name" value="PLAC8 FAMILY PROTEIN"/>
    <property type="match status" value="1"/>
</dbReference>
<sequence length="216" mass="23709">MSAGKEQVHKMQLRKSYRNVWHTDLMSTMAADTPCIHAVVDICPVVGSVENVNALHFAFAQRSSAALEILDELNEASQLLNCLADLVFCSVCSCMQTQHKVEMDKRDGKLGIRPLDVPPVQQMSRINQSYPQPHAQYGPPHYAQGYPPAGYAPQQGYPQMYPPPHQGFPPAAYAPPPQGYPPVVYPPPHQGYPPATYPSQPPPPHGQGQPPPGQDK</sequence>
<dbReference type="AlphaFoldDB" id="A0A5N6MMV0"/>
<protein>
    <submittedName>
        <fullName evidence="2">Uncharacterized protein</fullName>
    </submittedName>
</protein>
<evidence type="ECO:0000313" key="3">
    <source>
        <dbReference type="Proteomes" id="UP000326396"/>
    </source>
</evidence>
<proteinExistence type="predicted"/>
<dbReference type="EMBL" id="SZYD01000015">
    <property type="protein sequence ID" value="KAD3641319.1"/>
    <property type="molecule type" value="Genomic_DNA"/>
</dbReference>
<comment type="caution">
    <text evidence="2">The sequence shown here is derived from an EMBL/GenBank/DDBJ whole genome shotgun (WGS) entry which is preliminary data.</text>
</comment>
<dbReference type="PANTHER" id="PTHR31152">
    <property type="entry name" value="PLAC8 FAMILY PROTEIN"/>
    <property type="match status" value="1"/>
</dbReference>
<organism evidence="2 3">
    <name type="scientific">Mikania micrantha</name>
    <name type="common">bitter vine</name>
    <dbReference type="NCBI Taxonomy" id="192012"/>
    <lineage>
        <taxon>Eukaryota</taxon>
        <taxon>Viridiplantae</taxon>
        <taxon>Streptophyta</taxon>
        <taxon>Embryophyta</taxon>
        <taxon>Tracheophyta</taxon>
        <taxon>Spermatophyta</taxon>
        <taxon>Magnoliopsida</taxon>
        <taxon>eudicotyledons</taxon>
        <taxon>Gunneridae</taxon>
        <taxon>Pentapetalae</taxon>
        <taxon>asterids</taxon>
        <taxon>campanulids</taxon>
        <taxon>Asterales</taxon>
        <taxon>Asteraceae</taxon>
        <taxon>Asteroideae</taxon>
        <taxon>Heliantheae alliance</taxon>
        <taxon>Eupatorieae</taxon>
        <taxon>Mikania</taxon>
    </lineage>
</organism>
<gene>
    <name evidence="2" type="ORF">E3N88_30543</name>
</gene>
<feature type="region of interest" description="Disordered" evidence="1">
    <location>
        <begin position="131"/>
        <end position="216"/>
    </location>
</feature>
<name>A0A5N6MMV0_9ASTR</name>